<dbReference type="InterPro" id="IPR036772">
    <property type="entry name" value="SRCR-like_dom_sf"/>
</dbReference>
<dbReference type="PROSITE" id="PS50287">
    <property type="entry name" value="SRCR_2"/>
    <property type="match status" value="1"/>
</dbReference>
<comment type="caution">
    <text evidence="7">Lacks conserved residue(s) required for the propagation of feature annotation.</text>
</comment>
<comment type="caution">
    <text evidence="9">The sequence shown here is derived from an EMBL/GenBank/DDBJ whole genome shotgun (WGS) entry which is preliminary data.</text>
</comment>
<evidence type="ECO:0000256" key="6">
    <source>
        <dbReference type="ARBA" id="ARBA00023180"/>
    </source>
</evidence>
<dbReference type="EMBL" id="WEIV01033619">
    <property type="protein sequence ID" value="NWI61848.1"/>
    <property type="molecule type" value="Genomic_DNA"/>
</dbReference>
<dbReference type="PANTHER" id="PTHR48071">
    <property type="entry name" value="SRCR DOMAIN-CONTAINING PROTEIN"/>
    <property type="match status" value="1"/>
</dbReference>
<evidence type="ECO:0000256" key="1">
    <source>
        <dbReference type="ARBA" id="ARBA00004613"/>
    </source>
</evidence>
<keyword evidence="4" id="KW-0677">Repeat</keyword>
<reference evidence="9" key="1">
    <citation type="submission" date="2019-10" db="EMBL/GenBank/DDBJ databases">
        <title>Bird 10,000 Genomes (B10K) Project - Family phase.</title>
        <authorList>
            <person name="Zhang G."/>
        </authorList>
    </citation>
    <scope>NUCLEOTIDE SEQUENCE</scope>
    <source>
        <strain evidence="9">B10K-DU-002-55</strain>
        <tissue evidence="9">Muscle</tissue>
    </source>
</reference>
<dbReference type="FunFam" id="3.10.250.10:FF:000002">
    <property type="entry name" value="Scavenger receptor cysteine-rich type 1 protein M130"/>
    <property type="match status" value="1"/>
</dbReference>
<keyword evidence="3" id="KW-0732">Signal</keyword>
<feature type="non-terminal residue" evidence="9">
    <location>
        <position position="96"/>
    </location>
</feature>
<evidence type="ECO:0000313" key="10">
    <source>
        <dbReference type="Proteomes" id="UP000642973"/>
    </source>
</evidence>
<dbReference type="AlphaFoldDB" id="A0A851CZ66"/>
<dbReference type="PRINTS" id="PR00258">
    <property type="entry name" value="SPERACTRCPTR"/>
</dbReference>
<dbReference type="Gene3D" id="3.10.250.10">
    <property type="entry name" value="SRCR-like domain"/>
    <property type="match status" value="1"/>
</dbReference>
<feature type="non-terminal residue" evidence="9">
    <location>
        <position position="1"/>
    </location>
</feature>
<sequence>GSRQVRLVGGPGRCAGRVEVSTSGTWSTVCQDRWDLQDAAVVCRELGCGTALEAAGSARFGPGTGALWSYVIDCAGTEESLWECPRSERRECERGA</sequence>
<dbReference type="GO" id="GO:0005886">
    <property type="term" value="C:plasma membrane"/>
    <property type="evidence" value="ECO:0007669"/>
    <property type="project" value="TreeGrafter"/>
</dbReference>
<evidence type="ECO:0000259" key="8">
    <source>
        <dbReference type="PROSITE" id="PS50287"/>
    </source>
</evidence>
<dbReference type="InterPro" id="IPR001190">
    <property type="entry name" value="SRCR"/>
</dbReference>
<keyword evidence="10" id="KW-1185">Reference proteome</keyword>
<dbReference type="SUPFAM" id="SSF56487">
    <property type="entry name" value="SRCR-like"/>
    <property type="match status" value="1"/>
</dbReference>
<name>A0A851CZ66_CALVR</name>
<evidence type="ECO:0000313" key="9">
    <source>
        <dbReference type="EMBL" id="NWI61848.1"/>
    </source>
</evidence>
<evidence type="ECO:0000256" key="5">
    <source>
        <dbReference type="ARBA" id="ARBA00023157"/>
    </source>
</evidence>
<dbReference type="GO" id="GO:0005615">
    <property type="term" value="C:extracellular space"/>
    <property type="evidence" value="ECO:0007669"/>
    <property type="project" value="TreeGrafter"/>
</dbReference>
<dbReference type="GO" id="GO:0031638">
    <property type="term" value="P:zymogen activation"/>
    <property type="evidence" value="ECO:0007669"/>
    <property type="project" value="TreeGrafter"/>
</dbReference>
<evidence type="ECO:0000256" key="7">
    <source>
        <dbReference type="PROSITE-ProRule" id="PRU00196"/>
    </source>
</evidence>
<keyword evidence="5 7" id="KW-1015">Disulfide bond</keyword>
<keyword evidence="6" id="KW-0325">Glycoprotein</keyword>
<evidence type="ECO:0000256" key="3">
    <source>
        <dbReference type="ARBA" id="ARBA00022729"/>
    </source>
</evidence>
<feature type="domain" description="SRCR" evidence="8">
    <location>
        <begin position="5"/>
        <end position="96"/>
    </location>
</feature>
<organism evidence="9 10">
    <name type="scientific">Calyptomena viridis</name>
    <name type="common">Lesser green broadbill</name>
    <dbReference type="NCBI Taxonomy" id="135972"/>
    <lineage>
        <taxon>Eukaryota</taxon>
        <taxon>Metazoa</taxon>
        <taxon>Chordata</taxon>
        <taxon>Craniata</taxon>
        <taxon>Vertebrata</taxon>
        <taxon>Euteleostomi</taxon>
        <taxon>Archelosauria</taxon>
        <taxon>Archosauria</taxon>
        <taxon>Dinosauria</taxon>
        <taxon>Saurischia</taxon>
        <taxon>Theropoda</taxon>
        <taxon>Coelurosauria</taxon>
        <taxon>Aves</taxon>
        <taxon>Neognathae</taxon>
        <taxon>Neoaves</taxon>
        <taxon>Telluraves</taxon>
        <taxon>Australaves</taxon>
        <taxon>Passeriformes</taxon>
        <taxon>Eurylaimidae</taxon>
        <taxon>Calyptomena</taxon>
    </lineage>
</organism>
<accession>A0A851CZ66</accession>
<proteinExistence type="predicted"/>
<protein>
    <submittedName>
        <fullName evidence="9">C163A protein</fullName>
    </submittedName>
</protein>
<dbReference type="PANTHER" id="PTHR48071:SF15">
    <property type="entry name" value="SRCR DOMAIN-CONTAINING PROTEIN"/>
    <property type="match status" value="1"/>
</dbReference>
<dbReference type="Proteomes" id="UP000642973">
    <property type="component" value="Unassembled WGS sequence"/>
</dbReference>
<keyword evidence="2" id="KW-0964">Secreted</keyword>
<feature type="disulfide bond" evidence="7">
    <location>
        <begin position="74"/>
        <end position="84"/>
    </location>
</feature>
<evidence type="ECO:0000256" key="2">
    <source>
        <dbReference type="ARBA" id="ARBA00022525"/>
    </source>
</evidence>
<dbReference type="Pfam" id="PF00530">
    <property type="entry name" value="SRCR"/>
    <property type="match status" value="1"/>
</dbReference>
<dbReference type="GO" id="GO:0004252">
    <property type="term" value="F:serine-type endopeptidase activity"/>
    <property type="evidence" value="ECO:0007669"/>
    <property type="project" value="TreeGrafter"/>
</dbReference>
<dbReference type="SMART" id="SM00202">
    <property type="entry name" value="SR"/>
    <property type="match status" value="1"/>
</dbReference>
<evidence type="ECO:0000256" key="4">
    <source>
        <dbReference type="ARBA" id="ARBA00022737"/>
    </source>
</evidence>
<gene>
    <name evidence="9" type="primary">Cd163_1</name>
    <name evidence="9" type="ORF">CALVIR_R14733</name>
</gene>
<comment type="subcellular location">
    <subcellularLocation>
        <location evidence="1">Secreted</location>
    </subcellularLocation>
</comment>